<keyword evidence="3" id="KW-1185">Reference proteome</keyword>
<feature type="compositionally biased region" description="Basic and acidic residues" evidence="1">
    <location>
        <begin position="47"/>
        <end position="61"/>
    </location>
</feature>
<protein>
    <submittedName>
        <fullName evidence="2">Uncharacterized protein</fullName>
    </submittedName>
</protein>
<evidence type="ECO:0000313" key="3">
    <source>
        <dbReference type="Proteomes" id="UP001614391"/>
    </source>
</evidence>
<dbReference type="Proteomes" id="UP001614391">
    <property type="component" value="Unassembled WGS sequence"/>
</dbReference>
<feature type="compositionally biased region" description="Basic and acidic residues" evidence="1">
    <location>
        <begin position="96"/>
        <end position="108"/>
    </location>
</feature>
<sequence length="196" mass="21630">MRDHDTAERAAQTAPYETDKQTDTQTSRRTDTQHGTHERPGTTGRGEAGDRRGTDGRHGTDGRPPVLVERGTAPAGTSAPPGRSDVRPAPLAKATGHGDDEHVPDLLGKADGDAYRERWREIQGRFVDDPREAVHSADELVADVMKTLAEAFADHKHTLEGQWSEGRDADTEDLRVALREYRSFFNRLLTTSAPQR</sequence>
<dbReference type="EMBL" id="JBITYT010000010">
    <property type="protein sequence ID" value="MFI9122136.1"/>
    <property type="molecule type" value="Genomic_DNA"/>
</dbReference>
<evidence type="ECO:0000256" key="1">
    <source>
        <dbReference type="SAM" id="MobiDB-lite"/>
    </source>
</evidence>
<gene>
    <name evidence="2" type="ORF">ACIGW0_22465</name>
</gene>
<proteinExistence type="predicted"/>
<feature type="compositionally biased region" description="Basic and acidic residues" evidence="1">
    <location>
        <begin position="17"/>
        <end position="40"/>
    </location>
</feature>
<dbReference type="RefSeq" id="WP_399617538.1">
    <property type="nucleotide sequence ID" value="NZ_JBITYT010000010.1"/>
</dbReference>
<comment type="caution">
    <text evidence="2">The sequence shown here is derived from an EMBL/GenBank/DDBJ whole genome shotgun (WGS) entry which is preliminary data.</text>
</comment>
<name>A0ABW8CZ85_STRBI</name>
<accession>A0ABW8CZ85</accession>
<feature type="region of interest" description="Disordered" evidence="1">
    <location>
        <begin position="1"/>
        <end position="108"/>
    </location>
</feature>
<evidence type="ECO:0000313" key="2">
    <source>
        <dbReference type="EMBL" id="MFI9122136.1"/>
    </source>
</evidence>
<organism evidence="2 3">
    <name type="scientific">Streptomyces bikiniensis</name>
    <dbReference type="NCBI Taxonomy" id="1896"/>
    <lineage>
        <taxon>Bacteria</taxon>
        <taxon>Bacillati</taxon>
        <taxon>Actinomycetota</taxon>
        <taxon>Actinomycetes</taxon>
        <taxon>Kitasatosporales</taxon>
        <taxon>Streptomycetaceae</taxon>
        <taxon>Streptomyces</taxon>
    </lineage>
</organism>
<reference evidence="2 3" key="1">
    <citation type="submission" date="2024-10" db="EMBL/GenBank/DDBJ databases">
        <title>The Natural Products Discovery Center: Release of the First 8490 Sequenced Strains for Exploring Actinobacteria Biosynthetic Diversity.</title>
        <authorList>
            <person name="Kalkreuter E."/>
            <person name="Kautsar S.A."/>
            <person name="Yang D."/>
            <person name="Bader C.D."/>
            <person name="Teijaro C.N."/>
            <person name="Fluegel L."/>
            <person name="Davis C.M."/>
            <person name="Simpson J.R."/>
            <person name="Lauterbach L."/>
            <person name="Steele A.D."/>
            <person name="Gui C."/>
            <person name="Meng S."/>
            <person name="Li G."/>
            <person name="Viehrig K."/>
            <person name="Ye F."/>
            <person name="Su P."/>
            <person name="Kiefer A.F."/>
            <person name="Nichols A."/>
            <person name="Cepeda A.J."/>
            <person name="Yan W."/>
            <person name="Fan B."/>
            <person name="Jiang Y."/>
            <person name="Adhikari A."/>
            <person name="Zheng C.-J."/>
            <person name="Schuster L."/>
            <person name="Cowan T.M."/>
            <person name="Smanski M.J."/>
            <person name="Chevrette M.G."/>
            <person name="De Carvalho L.P.S."/>
            <person name="Shen B."/>
        </authorList>
    </citation>
    <scope>NUCLEOTIDE SEQUENCE [LARGE SCALE GENOMIC DNA]</scope>
    <source>
        <strain evidence="2 3">NPDC053346</strain>
    </source>
</reference>